<sequence>MRNLTKTALFFRLLFVAVLSGYSVSAASQIYSLEYKTGPYVYRCDCTVAEFDSLTPPQGYQSVLRVEGAMNSWEITSVPPQGVASSFVHAGFTFDYLATLLGNVSLGAGVNGFRVERDIPFTFDAGSVVHELSAPDGKVYTMFIADIDYLETTDIVMGNLDAFIGMSVPAGWAYSSRVLVNPLVLDAGGVATVYNNGGNSLWELTEDADSDGVTDAGDNCISIANPDQEPSSVNPSCGAVCETASCAGVTCVNH</sequence>
<evidence type="ECO:0000256" key="1">
    <source>
        <dbReference type="SAM" id="SignalP"/>
    </source>
</evidence>
<evidence type="ECO:0000313" key="3">
    <source>
        <dbReference type="Proteomes" id="UP001143304"/>
    </source>
</evidence>
<evidence type="ECO:0008006" key="4">
    <source>
        <dbReference type="Google" id="ProtNLM"/>
    </source>
</evidence>
<protein>
    <recommendedName>
        <fullName evidence="4">Spondin domain-containing protein</fullName>
    </recommendedName>
</protein>
<dbReference type="RefSeq" id="WP_279249223.1">
    <property type="nucleotide sequence ID" value="NZ_SHNO01000001.1"/>
</dbReference>
<evidence type="ECO:0000313" key="2">
    <source>
        <dbReference type="EMBL" id="MCX2977506.1"/>
    </source>
</evidence>
<dbReference type="Gene3D" id="4.10.1080.10">
    <property type="entry name" value="TSP type-3 repeat"/>
    <property type="match status" value="1"/>
</dbReference>
<name>A0ABT3T6R1_9GAMM</name>
<organism evidence="2 3">
    <name type="scientific">Candidatus Marimicrobium litorale</name>
    <dbReference type="NCBI Taxonomy" id="2518991"/>
    <lineage>
        <taxon>Bacteria</taxon>
        <taxon>Pseudomonadati</taxon>
        <taxon>Pseudomonadota</taxon>
        <taxon>Gammaproteobacteria</taxon>
        <taxon>Cellvibrionales</taxon>
        <taxon>Halieaceae</taxon>
        <taxon>Marimicrobium</taxon>
    </lineage>
</organism>
<accession>A0ABT3T6R1</accession>
<dbReference type="EMBL" id="SHNO01000001">
    <property type="protein sequence ID" value="MCX2977506.1"/>
    <property type="molecule type" value="Genomic_DNA"/>
</dbReference>
<comment type="caution">
    <text evidence="2">The sequence shown here is derived from an EMBL/GenBank/DDBJ whole genome shotgun (WGS) entry which is preliminary data.</text>
</comment>
<proteinExistence type="predicted"/>
<gene>
    <name evidence="2" type="ORF">EYC82_09095</name>
</gene>
<feature type="chain" id="PRO_5045642744" description="Spondin domain-containing protein" evidence="1">
    <location>
        <begin position="27"/>
        <end position="254"/>
    </location>
</feature>
<keyword evidence="1" id="KW-0732">Signal</keyword>
<dbReference type="InterPro" id="IPR028974">
    <property type="entry name" value="TSP_type-3_rpt"/>
</dbReference>
<reference evidence="2" key="1">
    <citation type="submission" date="2019-02" db="EMBL/GenBank/DDBJ databases">
        <authorList>
            <person name="Li S.-H."/>
        </authorList>
    </citation>
    <scope>NUCLEOTIDE SEQUENCE</scope>
    <source>
        <strain evidence="2">IMCC11814</strain>
    </source>
</reference>
<dbReference type="Proteomes" id="UP001143304">
    <property type="component" value="Unassembled WGS sequence"/>
</dbReference>
<feature type="signal peptide" evidence="1">
    <location>
        <begin position="1"/>
        <end position="26"/>
    </location>
</feature>
<keyword evidence="3" id="KW-1185">Reference proteome</keyword>